<gene>
    <name evidence="1" type="ORF">SDC9_100761</name>
</gene>
<proteinExistence type="predicted"/>
<sequence>MPPFRTLFVGEIFCLVLDMVELCNEVNAFCGQLLVFSKGIKELPSGMSPTAEHFLALHALKAFVCLIPIGLDGAIVVLQQFECRLGASGTKVIVENDLSGVRIAHDPHVAFDRTVLFIVDYRQCALIHLDVVAVENIDFQPVIEKLELLTYSSVPVSHCRTAYIDAKLPVFLYDPVEGHMVEELFYYYVRQYRA</sequence>
<reference evidence="1" key="1">
    <citation type="submission" date="2019-08" db="EMBL/GenBank/DDBJ databases">
        <authorList>
            <person name="Kucharzyk K."/>
            <person name="Murdoch R.W."/>
            <person name="Higgins S."/>
            <person name="Loffler F."/>
        </authorList>
    </citation>
    <scope>NUCLEOTIDE SEQUENCE</scope>
</reference>
<accession>A0A645ALG4</accession>
<protein>
    <submittedName>
        <fullName evidence="1">Uncharacterized protein</fullName>
    </submittedName>
</protein>
<name>A0A645ALG4_9ZZZZ</name>
<organism evidence="1">
    <name type="scientific">bioreactor metagenome</name>
    <dbReference type="NCBI Taxonomy" id="1076179"/>
    <lineage>
        <taxon>unclassified sequences</taxon>
        <taxon>metagenomes</taxon>
        <taxon>ecological metagenomes</taxon>
    </lineage>
</organism>
<dbReference type="AlphaFoldDB" id="A0A645ALG4"/>
<evidence type="ECO:0000313" key="1">
    <source>
        <dbReference type="EMBL" id="MPM53989.1"/>
    </source>
</evidence>
<comment type="caution">
    <text evidence="1">The sequence shown here is derived from an EMBL/GenBank/DDBJ whole genome shotgun (WGS) entry which is preliminary data.</text>
</comment>
<dbReference type="EMBL" id="VSSQ01014598">
    <property type="protein sequence ID" value="MPM53989.1"/>
    <property type="molecule type" value="Genomic_DNA"/>
</dbReference>